<dbReference type="GO" id="GO:0008270">
    <property type="term" value="F:zinc ion binding"/>
    <property type="evidence" value="ECO:0007669"/>
    <property type="project" value="UniProtKB-KW"/>
</dbReference>
<name>A0A6J1HCS6_CUCMO</name>
<evidence type="ECO:0000256" key="5">
    <source>
        <dbReference type="SAM" id="MobiDB-lite"/>
    </source>
</evidence>
<dbReference type="Gene3D" id="3.30.40.10">
    <property type="entry name" value="Zinc/RING finger domain, C3HC4 (zinc finger)"/>
    <property type="match status" value="1"/>
</dbReference>
<keyword evidence="2 4" id="KW-0863">Zinc-finger</keyword>
<evidence type="ECO:0000256" key="4">
    <source>
        <dbReference type="PROSITE-ProRule" id="PRU00175"/>
    </source>
</evidence>
<dbReference type="Pfam" id="PF13445">
    <property type="entry name" value="zf-RING_UBOX"/>
    <property type="match status" value="1"/>
</dbReference>
<evidence type="ECO:0000256" key="3">
    <source>
        <dbReference type="ARBA" id="ARBA00022833"/>
    </source>
</evidence>
<organism evidence="7 8">
    <name type="scientific">Cucurbita moschata</name>
    <name type="common">Winter crookneck squash</name>
    <name type="synonym">Cucurbita pepo var. moschata</name>
    <dbReference type="NCBI Taxonomy" id="3662"/>
    <lineage>
        <taxon>Eukaryota</taxon>
        <taxon>Viridiplantae</taxon>
        <taxon>Streptophyta</taxon>
        <taxon>Embryophyta</taxon>
        <taxon>Tracheophyta</taxon>
        <taxon>Spermatophyta</taxon>
        <taxon>Magnoliopsida</taxon>
        <taxon>eudicotyledons</taxon>
        <taxon>Gunneridae</taxon>
        <taxon>Pentapetalae</taxon>
        <taxon>rosids</taxon>
        <taxon>fabids</taxon>
        <taxon>Cucurbitales</taxon>
        <taxon>Cucurbitaceae</taxon>
        <taxon>Cucurbiteae</taxon>
        <taxon>Cucurbita</taxon>
    </lineage>
</organism>
<accession>A0A6J1HCS6</accession>
<feature type="domain" description="RING-type" evidence="6">
    <location>
        <begin position="138"/>
        <end position="195"/>
    </location>
</feature>
<keyword evidence="3" id="KW-0862">Zinc</keyword>
<evidence type="ECO:0000313" key="8">
    <source>
        <dbReference type="RefSeq" id="XP_022961019.1"/>
    </source>
</evidence>
<feature type="region of interest" description="Disordered" evidence="5">
    <location>
        <begin position="1"/>
        <end position="80"/>
    </location>
</feature>
<dbReference type="PROSITE" id="PS50089">
    <property type="entry name" value="ZF_RING_2"/>
    <property type="match status" value="1"/>
</dbReference>
<evidence type="ECO:0000256" key="2">
    <source>
        <dbReference type="ARBA" id="ARBA00022771"/>
    </source>
</evidence>
<proteinExistence type="predicted"/>
<sequence length="209" mass="23681">MNNLNAMGKRKPGSDQTHHDRPHHLSGIVPFSNQMDVRSEEQDRSLARPIFMKRSRHQYSHQYCRRGSTSEANASTSRENRVRTILEKRPAFKFAAHCNSEFPDHIESNESTFLRPERIRYNSLGKDTISSHGRKIVCGICQKLMRRKLCFLGNTLSSSELPIAAVLVCGHVYHADCLENGSNVEDRSDPGCPLCMEPPAKVDDSTEQE</sequence>
<dbReference type="RefSeq" id="XP_022961019.1">
    <property type="nucleotide sequence ID" value="XM_023105251.1"/>
</dbReference>
<dbReference type="SUPFAM" id="SSF57850">
    <property type="entry name" value="RING/U-box"/>
    <property type="match status" value="1"/>
</dbReference>
<dbReference type="SMART" id="SM00184">
    <property type="entry name" value="RING"/>
    <property type="match status" value="1"/>
</dbReference>
<dbReference type="AlphaFoldDB" id="A0A6J1HCS6"/>
<dbReference type="InterPro" id="IPR001841">
    <property type="entry name" value="Znf_RING"/>
</dbReference>
<feature type="compositionally biased region" description="Basic and acidic residues" evidence="5">
    <location>
        <begin position="37"/>
        <end position="46"/>
    </location>
</feature>
<dbReference type="InterPro" id="IPR027370">
    <property type="entry name" value="Znf-RING_euk"/>
</dbReference>
<dbReference type="PANTHER" id="PTHR31150:SF6">
    <property type="entry name" value="ZINC ION BINDING PROTEIN"/>
    <property type="match status" value="1"/>
</dbReference>
<evidence type="ECO:0000259" key="6">
    <source>
        <dbReference type="PROSITE" id="PS50089"/>
    </source>
</evidence>
<feature type="compositionally biased region" description="Polar residues" evidence="5">
    <location>
        <begin position="67"/>
        <end position="77"/>
    </location>
</feature>
<protein>
    <submittedName>
        <fullName evidence="8">Uncharacterized protein LOC111461650 isoform X1</fullName>
    </submittedName>
</protein>
<dbReference type="GeneID" id="111461650"/>
<reference evidence="8" key="1">
    <citation type="submission" date="2025-08" db="UniProtKB">
        <authorList>
            <consortium name="RefSeq"/>
        </authorList>
    </citation>
    <scope>IDENTIFICATION</scope>
    <source>
        <tissue evidence="8">Young leaves</tissue>
    </source>
</reference>
<dbReference type="InterPro" id="IPR013083">
    <property type="entry name" value="Znf_RING/FYVE/PHD"/>
</dbReference>
<keyword evidence="1" id="KW-0479">Metal-binding</keyword>
<dbReference type="KEGG" id="cmos:111461650"/>
<dbReference type="PANTHER" id="PTHR31150">
    <property type="entry name" value="EXPRESSED PROTEIN"/>
    <property type="match status" value="1"/>
</dbReference>
<evidence type="ECO:0000256" key="1">
    <source>
        <dbReference type="ARBA" id="ARBA00022723"/>
    </source>
</evidence>
<dbReference type="Proteomes" id="UP000504609">
    <property type="component" value="Unplaced"/>
</dbReference>
<keyword evidence="7" id="KW-1185">Reference proteome</keyword>
<evidence type="ECO:0000313" key="7">
    <source>
        <dbReference type="Proteomes" id="UP000504609"/>
    </source>
</evidence>
<gene>
    <name evidence="8" type="primary">LOC111461650</name>
</gene>